<sequence length="472" mass="51402">MEQGITDCTAFLDNDAWFLPEPPPAGAELVDAPPPADFDENGQNPCEQLPSCQKHAATSPDCCRQQSLLGDPFMGFEVPPLGHFGVGFPDGHYPETVPGSFTATEVELGQRWSIFDDELFPDPGEGTNKVAPRDEAAVESPWEDEWPRDFSSETPDQAEFPPEVDDLPDVGLVERAASIEAESVSAEEHSECSESASSFDGGKPESVTTDGWSPTIAEDRGLTRKEIIQHGIVDEPTSHTQEQLPYHMQEDLGTQTAEKDDYLCKSAAEIAPRPRQYSRKRKTPKSSEFIDPCDSDSEYTPGACKKKQPRIAPTPRGQNAKTTAAIRSMKAKAGLKTAWNARPRSSTKPRIKSQNAAPRPRETETQQQAITEYASFANRAEFAASATRARFALQATVLRQELGAAGGAAEEEAERLALALPRLEEEFESVKERTNAGKDPVRTAQQARFADSAGDAVFARVAIAAEVLIKVG</sequence>
<keyword evidence="3" id="KW-1185">Reference proteome</keyword>
<feature type="region of interest" description="Disordered" evidence="1">
    <location>
        <begin position="21"/>
        <end position="44"/>
    </location>
</feature>
<feature type="region of interest" description="Disordered" evidence="1">
    <location>
        <begin position="181"/>
        <end position="366"/>
    </location>
</feature>
<feature type="region of interest" description="Disordered" evidence="1">
    <location>
        <begin position="121"/>
        <end position="166"/>
    </location>
</feature>
<dbReference type="Proteomes" id="UP000076744">
    <property type="component" value="Unassembled WGS sequence"/>
</dbReference>
<name>A0A167R4P8_CORFA</name>
<feature type="compositionally biased region" description="Basic and acidic residues" evidence="1">
    <location>
        <begin position="217"/>
        <end position="237"/>
    </location>
</feature>
<dbReference type="GeneID" id="30023100"/>
<evidence type="ECO:0000313" key="3">
    <source>
        <dbReference type="Proteomes" id="UP000076744"/>
    </source>
</evidence>
<accession>A0A167R4P8</accession>
<dbReference type="RefSeq" id="XP_018702452.1">
    <property type="nucleotide sequence ID" value="XM_018850412.1"/>
</dbReference>
<dbReference type="AlphaFoldDB" id="A0A167R4P8"/>
<dbReference type="EMBL" id="AZHB01000018">
    <property type="protein sequence ID" value="OAA58269.1"/>
    <property type="molecule type" value="Genomic_DNA"/>
</dbReference>
<dbReference type="OrthoDB" id="4866914at2759"/>
<organism evidence="2 3">
    <name type="scientific">Cordyceps fumosorosea (strain ARSEF 2679)</name>
    <name type="common">Isaria fumosorosea</name>
    <dbReference type="NCBI Taxonomy" id="1081104"/>
    <lineage>
        <taxon>Eukaryota</taxon>
        <taxon>Fungi</taxon>
        <taxon>Dikarya</taxon>
        <taxon>Ascomycota</taxon>
        <taxon>Pezizomycotina</taxon>
        <taxon>Sordariomycetes</taxon>
        <taxon>Hypocreomycetidae</taxon>
        <taxon>Hypocreales</taxon>
        <taxon>Cordycipitaceae</taxon>
        <taxon>Cordyceps</taxon>
    </lineage>
</organism>
<gene>
    <name evidence="2" type="ORF">ISF_06808</name>
</gene>
<reference evidence="2 3" key="1">
    <citation type="journal article" date="2016" name="Genome Biol. Evol.">
        <title>Divergent and convergent evolution of fungal pathogenicity.</title>
        <authorList>
            <person name="Shang Y."/>
            <person name="Xiao G."/>
            <person name="Zheng P."/>
            <person name="Cen K."/>
            <person name="Zhan S."/>
            <person name="Wang C."/>
        </authorList>
    </citation>
    <scope>NUCLEOTIDE SEQUENCE [LARGE SCALE GENOMIC DNA]</scope>
    <source>
        <strain evidence="2 3">ARSEF 2679</strain>
    </source>
</reference>
<evidence type="ECO:0000313" key="2">
    <source>
        <dbReference type="EMBL" id="OAA58269.1"/>
    </source>
</evidence>
<proteinExistence type="predicted"/>
<evidence type="ECO:0000256" key="1">
    <source>
        <dbReference type="SAM" id="MobiDB-lite"/>
    </source>
</evidence>
<protein>
    <submittedName>
        <fullName evidence="2">Uncharacterized protein</fullName>
    </submittedName>
</protein>
<comment type="caution">
    <text evidence="2">The sequence shown here is derived from an EMBL/GenBank/DDBJ whole genome shotgun (WGS) entry which is preliminary data.</text>
</comment>